<organism evidence="2 3">
    <name type="scientific">Chionoecetes opilio</name>
    <name type="common">Atlantic snow crab</name>
    <name type="synonym">Cancer opilio</name>
    <dbReference type="NCBI Taxonomy" id="41210"/>
    <lineage>
        <taxon>Eukaryota</taxon>
        <taxon>Metazoa</taxon>
        <taxon>Ecdysozoa</taxon>
        <taxon>Arthropoda</taxon>
        <taxon>Crustacea</taxon>
        <taxon>Multicrustacea</taxon>
        <taxon>Malacostraca</taxon>
        <taxon>Eumalacostraca</taxon>
        <taxon>Eucarida</taxon>
        <taxon>Decapoda</taxon>
        <taxon>Pleocyemata</taxon>
        <taxon>Brachyura</taxon>
        <taxon>Eubrachyura</taxon>
        <taxon>Majoidea</taxon>
        <taxon>Majidae</taxon>
        <taxon>Chionoecetes</taxon>
    </lineage>
</organism>
<feature type="region of interest" description="Disordered" evidence="1">
    <location>
        <begin position="32"/>
        <end position="53"/>
    </location>
</feature>
<reference evidence="2" key="1">
    <citation type="submission" date="2020-07" db="EMBL/GenBank/DDBJ databases">
        <title>The High-quality genome of the commercially important snow crab, Chionoecetes opilio.</title>
        <authorList>
            <person name="Jeong J.-H."/>
            <person name="Ryu S."/>
        </authorList>
    </citation>
    <scope>NUCLEOTIDE SEQUENCE</scope>
    <source>
        <strain evidence="2">MADBK_172401_WGS</strain>
        <tissue evidence="2">Digestive gland</tissue>
    </source>
</reference>
<proteinExistence type="predicted"/>
<accession>A0A8J4Y928</accession>
<sequence>MSGDPMWSRVIRALIDKGRRAGDFVFRFSRQSDSDAEAPARDTPTGPTKNIPDPGRPGVICLCQFWNHSSDFQSCQSQKDNTAEDCFIHIVDKMTDTQTPVADAKPAIEGDNKNLSLVMKVFSDLKPVLRRESLPHPQSSRSEEDAFKKIFLKGKIPGEKYSPCSQLGGSSLLWMSPFR</sequence>
<dbReference type="AlphaFoldDB" id="A0A8J4Y928"/>
<dbReference type="EMBL" id="JACEEZ010007890">
    <property type="protein sequence ID" value="KAG0723683.1"/>
    <property type="molecule type" value="Genomic_DNA"/>
</dbReference>
<comment type="caution">
    <text evidence="2">The sequence shown here is derived from an EMBL/GenBank/DDBJ whole genome shotgun (WGS) entry which is preliminary data.</text>
</comment>
<protein>
    <submittedName>
        <fullName evidence="2">Uncharacterized protein</fullName>
    </submittedName>
</protein>
<dbReference type="OrthoDB" id="4951847at2759"/>
<evidence type="ECO:0000313" key="3">
    <source>
        <dbReference type="Proteomes" id="UP000770661"/>
    </source>
</evidence>
<keyword evidence="3" id="KW-1185">Reference proteome</keyword>
<evidence type="ECO:0000256" key="1">
    <source>
        <dbReference type="SAM" id="MobiDB-lite"/>
    </source>
</evidence>
<dbReference type="Proteomes" id="UP000770661">
    <property type="component" value="Unassembled WGS sequence"/>
</dbReference>
<evidence type="ECO:0000313" key="2">
    <source>
        <dbReference type="EMBL" id="KAG0723683.1"/>
    </source>
</evidence>
<gene>
    <name evidence="2" type="ORF">GWK47_042205</name>
</gene>
<name>A0A8J4Y928_CHIOP</name>